<dbReference type="PANTHER" id="PTHR13384:SF19">
    <property type="entry name" value="G PATCH DOMAIN-CONTAINING PROTEIN 1"/>
    <property type="match status" value="1"/>
</dbReference>
<keyword evidence="5" id="KW-1185">Reference proteome</keyword>
<name>A0AAD3T0U9_NEPGR</name>
<keyword evidence="1" id="KW-0507">mRNA processing</keyword>
<evidence type="ECO:0000259" key="3">
    <source>
        <dbReference type="PROSITE" id="PS50128"/>
    </source>
</evidence>
<dbReference type="GO" id="GO:0005634">
    <property type="term" value="C:nucleus"/>
    <property type="evidence" value="ECO:0007669"/>
    <property type="project" value="TreeGrafter"/>
</dbReference>
<evidence type="ECO:0000256" key="1">
    <source>
        <dbReference type="ARBA" id="ARBA00022664"/>
    </source>
</evidence>
<dbReference type="InterPro" id="IPR035967">
    <property type="entry name" value="SWAP/Surp_sf"/>
</dbReference>
<organism evidence="4 5">
    <name type="scientific">Nepenthes gracilis</name>
    <name type="common">Slender pitcher plant</name>
    <dbReference type="NCBI Taxonomy" id="150966"/>
    <lineage>
        <taxon>Eukaryota</taxon>
        <taxon>Viridiplantae</taxon>
        <taxon>Streptophyta</taxon>
        <taxon>Embryophyta</taxon>
        <taxon>Tracheophyta</taxon>
        <taxon>Spermatophyta</taxon>
        <taxon>Magnoliopsida</taxon>
        <taxon>eudicotyledons</taxon>
        <taxon>Gunneridae</taxon>
        <taxon>Pentapetalae</taxon>
        <taxon>Caryophyllales</taxon>
        <taxon>Nepenthaceae</taxon>
        <taxon>Nepenthes</taxon>
    </lineage>
</organism>
<dbReference type="EMBL" id="BSYO01000023">
    <property type="protein sequence ID" value="GMH21380.1"/>
    <property type="molecule type" value="Genomic_DNA"/>
</dbReference>
<dbReference type="PROSITE" id="PS50128">
    <property type="entry name" value="SURP"/>
    <property type="match status" value="1"/>
</dbReference>
<dbReference type="Pfam" id="PF07713">
    <property type="entry name" value="DUF1604"/>
    <property type="match status" value="1"/>
</dbReference>
<protein>
    <recommendedName>
        <fullName evidence="3">SURP motif domain-containing protein</fullName>
    </recommendedName>
</protein>
<evidence type="ECO:0000313" key="5">
    <source>
        <dbReference type="Proteomes" id="UP001279734"/>
    </source>
</evidence>
<feature type="domain" description="SURP motif" evidence="3">
    <location>
        <begin position="418"/>
        <end position="462"/>
    </location>
</feature>
<feature type="region of interest" description="Disordered" evidence="2">
    <location>
        <begin position="740"/>
        <end position="769"/>
    </location>
</feature>
<accession>A0AAD3T0U9</accession>
<dbReference type="GO" id="GO:0006397">
    <property type="term" value="P:mRNA processing"/>
    <property type="evidence" value="ECO:0007669"/>
    <property type="project" value="UniProtKB-KW"/>
</dbReference>
<feature type="compositionally biased region" description="Basic and acidic residues" evidence="2">
    <location>
        <begin position="712"/>
        <end position="726"/>
    </location>
</feature>
<dbReference type="PANTHER" id="PTHR13384">
    <property type="entry name" value="G PATCH DOMAIN-CONTAINING PROTEIN 1"/>
    <property type="match status" value="1"/>
</dbReference>
<dbReference type="Proteomes" id="UP001279734">
    <property type="component" value="Unassembled WGS sequence"/>
</dbReference>
<comment type="caution">
    <text evidence="4">The sequence shown here is derived from an EMBL/GenBank/DDBJ whole genome shotgun (WGS) entry which is preliminary data.</text>
</comment>
<dbReference type="SUPFAM" id="SSF109905">
    <property type="entry name" value="Surp module (SWAP domain)"/>
    <property type="match status" value="1"/>
</dbReference>
<dbReference type="InterPro" id="IPR000061">
    <property type="entry name" value="Surp"/>
</dbReference>
<evidence type="ECO:0000313" key="4">
    <source>
        <dbReference type="EMBL" id="GMH21380.1"/>
    </source>
</evidence>
<sequence>MDSDEEDFVLVGTPIEREEEVASRKKKALAEASGHLRSLPPWKQEVRDEDGRRRFHGSFTGGFSAGYYNTVGSKEGWTPQSFTSSRKNRAEIKQQSILNFLDQDEKAEMEGHLFGMSSQFDTFGFTAAGLARKKAEMEQMQRPSAIPGPVPDELVLPATESIGVKLLLKMGWRRGRQIKDSHTNSLYDVHREARKAFLALSSDDTTPHVEGRAVVNDELDGLTEKPIDNVVEPSHCTPVYVRHPKQDLYGLGYDPFKHAPEFWEKKRSRLADDRDVVNREPFRMKDNLFSSNSGRVAPGFGIGALEEFDIDDEDVYASEIDYKKTYDEVDEEDSRLVMDIRQTTEVRKKLNGQQEGAIPVFRVASSCDYQLERFDPPVIPKDFVPHHKFSAPLDINNQIADHPPPLVLAPEDNNLKVMIEGFATLVARSGKLFEDLSREKNHSNPLFSFLTGGSGHNYYARKLWEERQKRIGETKSISIEELFSRPQKMTAESRGKILGEKTLERLSKDSDLSVASTYVNIHGNLSDAFTRPESSLNVLKTAKPFKDDPTKQERFELFLKDKYQGGLRSIEYVGADSMSEAARARERLDFEAAAESIEKAKLPNQGRVSPEQLMDFTMAAGLKFASAGVGGEVNKTEDAVANKMYPRREEFQWHPAAVLCKRFDVNDPYMGKPPPTLRVRSKMDSLIFTSDSASSSKLEEMLTARDNSQEMATDKTSRGDKDALEVKNIERPVDLYKAIFSDDSDDEGESSSVNLVDDPQKRLKQLTQL</sequence>
<evidence type="ECO:0000256" key="2">
    <source>
        <dbReference type="SAM" id="MobiDB-lite"/>
    </source>
</evidence>
<dbReference type="Pfam" id="PF01805">
    <property type="entry name" value="Surp"/>
    <property type="match status" value="1"/>
</dbReference>
<dbReference type="Gene3D" id="1.10.10.790">
    <property type="entry name" value="Surp module"/>
    <property type="match status" value="1"/>
</dbReference>
<dbReference type="SMART" id="SM00648">
    <property type="entry name" value="SWAP"/>
    <property type="match status" value="1"/>
</dbReference>
<gene>
    <name evidence="4" type="ORF">Nepgr_023222</name>
</gene>
<dbReference type="AlphaFoldDB" id="A0AAD3T0U9"/>
<dbReference type="InterPro" id="IPR011666">
    <property type="entry name" value="DUF1604"/>
</dbReference>
<dbReference type="Pfam" id="PF26093">
    <property type="entry name" value="HTH_TGH"/>
    <property type="match status" value="1"/>
</dbReference>
<feature type="region of interest" description="Disordered" evidence="2">
    <location>
        <begin position="697"/>
        <end position="726"/>
    </location>
</feature>
<proteinExistence type="predicted"/>
<dbReference type="GO" id="GO:0003723">
    <property type="term" value="F:RNA binding"/>
    <property type="evidence" value="ECO:0007669"/>
    <property type="project" value="InterPro"/>
</dbReference>
<reference evidence="4" key="1">
    <citation type="submission" date="2023-05" db="EMBL/GenBank/DDBJ databases">
        <title>Nepenthes gracilis genome sequencing.</title>
        <authorList>
            <person name="Fukushima K."/>
        </authorList>
    </citation>
    <scope>NUCLEOTIDE SEQUENCE</scope>
    <source>
        <strain evidence="4">SING2019-196</strain>
    </source>
</reference>